<reference evidence="3 4" key="1">
    <citation type="submission" date="2023-04" db="EMBL/GenBank/DDBJ databases">
        <title>Marinoamorphus aggregata gen. nov., sp. Nov., isolate from tissue of brittle star Ophioplocus japonicus.</title>
        <authorList>
            <person name="Kawano K."/>
            <person name="Sawayama S."/>
            <person name="Nakagawa S."/>
        </authorList>
    </citation>
    <scope>NUCLEOTIDE SEQUENCE [LARGE SCALE GENOMIC DNA]</scope>
    <source>
        <strain evidence="3 4">NKW23</strain>
    </source>
</reference>
<evidence type="ECO:0000313" key="3">
    <source>
        <dbReference type="EMBL" id="GMG81818.1"/>
    </source>
</evidence>
<evidence type="ECO:0000256" key="1">
    <source>
        <dbReference type="SAM" id="Phobius"/>
    </source>
</evidence>
<feature type="transmembrane region" description="Helical" evidence="1">
    <location>
        <begin position="34"/>
        <end position="54"/>
    </location>
</feature>
<sequence length="305" mass="32116">MQGATSGRAACREYVILTHLSVAYIGIMSTQKKILRAAAAACLGLCALLSAPAATAQSLVSTGRSFVLPDLLPGRLEGDTRLAGLRLAIAPGWKTYWRAPGEAGVPPRFDWSGSRNLARVEVLWPRPEMFESFGMRTIGYSGEVVLPLRLVAEDPAAPITLSLGLELGVCRDICVFEQTRLEAHYPAALVAGDAAIALALAEVPRGGTAAGVEGAVCRIEGAGKERRFSADLALADTPRHPVVVIEGPEEAWFHDIALAPAGRHLGVEAAVSLPESAWLSRSDIRMTVLADGYAADIRGCTAPAG</sequence>
<keyword evidence="1" id="KW-1133">Transmembrane helix</keyword>
<keyword evidence="1" id="KW-0812">Transmembrane</keyword>
<evidence type="ECO:0000313" key="4">
    <source>
        <dbReference type="Proteomes" id="UP001239909"/>
    </source>
</evidence>
<keyword evidence="1" id="KW-0472">Membrane</keyword>
<dbReference type="EMBL" id="BSYI01000006">
    <property type="protein sequence ID" value="GMG81818.1"/>
    <property type="molecule type" value="Genomic_DNA"/>
</dbReference>
<accession>A0ABQ6LLW6</accession>
<evidence type="ECO:0000259" key="2">
    <source>
        <dbReference type="Pfam" id="PF11412"/>
    </source>
</evidence>
<gene>
    <name evidence="3" type="ORF">LNKW23_10310</name>
</gene>
<comment type="caution">
    <text evidence="3">The sequence shown here is derived from an EMBL/GenBank/DDBJ whole genome shotgun (WGS) entry which is preliminary data.</text>
</comment>
<organism evidence="3 4">
    <name type="scientific">Paralimibaculum aggregatum</name>
    <dbReference type="NCBI Taxonomy" id="3036245"/>
    <lineage>
        <taxon>Bacteria</taxon>
        <taxon>Pseudomonadati</taxon>
        <taxon>Pseudomonadota</taxon>
        <taxon>Alphaproteobacteria</taxon>
        <taxon>Rhodobacterales</taxon>
        <taxon>Paracoccaceae</taxon>
        <taxon>Paralimibaculum</taxon>
    </lineage>
</organism>
<name>A0ABQ6LLW6_9RHOB</name>
<proteinExistence type="predicted"/>
<protein>
    <submittedName>
        <fullName evidence="3">Protein-disulfide reductase DsbD family protein</fullName>
    </submittedName>
</protein>
<dbReference type="InterPro" id="IPR028250">
    <property type="entry name" value="DsbDN"/>
</dbReference>
<feature type="domain" description="Thiol:disulfide interchange protein DsbD N-terminal" evidence="2">
    <location>
        <begin position="77"/>
        <end position="183"/>
    </location>
</feature>
<dbReference type="Pfam" id="PF11412">
    <property type="entry name" value="DsbD_N"/>
    <property type="match status" value="1"/>
</dbReference>
<dbReference type="Proteomes" id="UP001239909">
    <property type="component" value="Unassembled WGS sequence"/>
</dbReference>
<keyword evidence="4" id="KW-1185">Reference proteome</keyword>